<dbReference type="RefSeq" id="WP_060692691.1">
    <property type="nucleotide sequence ID" value="NZ_CP012676.1"/>
</dbReference>
<protein>
    <submittedName>
        <fullName evidence="3">Sigma factor SigB regulation protein RsbQ</fullName>
    </submittedName>
</protein>
<evidence type="ECO:0000256" key="1">
    <source>
        <dbReference type="ARBA" id="ARBA00008645"/>
    </source>
</evidence>
<dbReference type="PANTHER" id="PTHR43039">
    <property type="entry name" value="ESTERASE-RELATED"/>
    <property type="match status" value="1"/>
</dbReference>
<evidence type="ECO:0000259" key="2">
    <source>
        <dbReference type="Pfam" id="PF00561"/>
    </source>
</evidence>
<dbReference type="SUPFAM" id="SSF53474">
    <property type="entry name" value="alpha/beta-Hydrolases"/>
    <property type="match status" value="1"/>
</dbReference>
<reference evidence="4 6" key="2">
    <citation type="submission" date="2016-11" db="EMBL/GenBank/DDBJ databases">
        <title>Draft genome of Pseudomonas versuta A4R1.5.</title>
        <authorList>
            <person name="See-Too W.-S."/>
        </authorList>
    </citation>
    <scope>NUCLEOTIDE SEQUENCE [LARGE SCALE GENOMIC DNA]</scope>
    <source>
        <strain evidence="4 6">A4R1.5</strain>
    </source>
</reference>
<comment type="similarity">
    <text evidence="1">Belongs to the AB hydrolase superfamily.</text>
</comment>
<organism evidence="3 5">
    <name type="scientific">Pseudomonas versuta</name>
    <dbReference type="NCBI Taxonomy" id="1788301"/>
    <lineage>
        <taxon>Bacteria</taxon>
        <taxon>Pseudomonadati</taxon>
        <taxon>Pseudomonadota</taxon>
        <taxon>Gammaproteobacteria</taxon>
        <taxon>Pseudomonadales</taxon>
        <taxon>Pseudomonadaceae</taxon>
        <taxon>Pseudomonas</taxon>
    </lineage>
</organism>
<dbReference type="EMBL" id="MPJD01000032">
    <property type="protein sequence ID" value="OKA19308.1"/>
    <property type="molecule type" value="Genomic_DNA"/>
</dbReference>
<reference evidence="3 5" key="1">
    <citation type="submission" date="2016-11" db="EMBL/GenBank/DDBJ databases">
        <title>Draft genome of Pseudomonas versuta A4R1.12.</title>
        <authorList>
            <person name="See-Too W.-S."/>
        </authorList>
    </citation>
    <scope>NUCLEOTIDE SEQUENCE [LARGE SCALE GENOMIC DNA]</scope>
    <source>
        <strain evidence="3 5">A4R1.12</strain>
    </source>
</reference>
<dbReference type="OrthoDB" id="8680283at2"/>
<keyword evidence="6" id="KW-1185">Reference proteome</keyword>
<accession>A0A1Q4KKX3</accession>
<dbReference type="Proteomes" id="UP000185990">
    <property type="component" value="Unassembled WGS sequence"/>
</dbReference>
<dbReference type="EMBL" id="MPJC01000004">
    <property type="protein sequence ID" value="OKA22320.1"/>
    <property type="molecule type" value="Genomic_DNA"/>
</dbReference>
<gene>
    <name evidence="4" type="ORF">BOH73_07750</name>
    <name evidence="3" type="ORF">BOH74_18130</name>
</gene>
<dbReference type="Proteomes" id="UP000186677">
    <property type="component" value="Unassembled WGS sequence"/>
</dbReference>
<dbReference type="KEGG" id="ppsy:AOC04_09315"/>
<evidence type="ECO:0000313" key="6">
    <source>
        <dbReference type="Proteomes" id="UP000186677"/>
    </source>
</evidence>
<proteinExistence type="inferred from homology"/>
<feature type="domain" description="AB hydrolase-1" evidence="2">
    <location>
        <begin position="20"/>
        <end position="256"/>
    </location>
</feature>
<dbReference type="InterPro" id="IPR000073">
    <property type="entry name" value="AB_hydrolase_1"/>
</dbReference>
<dbReference type="Gene3D" id="3.40.50.1820">
    <property type="entry name" value="alpha/beta hydrolase"/>
    <property type="match status" value="1"/>
</dbReference>
<dbReference type="Pfam" id="PF00561">
    <property type="entry name" value="Abhydrolase_1"/>
    <property type="match status" value="1"/>
</dbReference>
<accession>A0A0M4QPG1</accession>
<name>A0A0M4QPG1_9PSED</name>
<dbReference type="AlphaFoldDB" id="A0A0M4QPG1"/>
<evidence type="ECO:0000313" key="5">
    <source>
        <dbReference type="Proteomes" id="UP000185990"/>
    </source>
</evidence>
<comment type="caution">
    <text evidence="3">The sequence shown here is derived from an EMBL/GenBank/DDBJ whole genome shotgun (WGS) entry which is preliminary data.</text>
</comment>
<evidence type="ECO:0000313" key="3">
    <source>
        <dbReference type="EMBL" id="OKA19308.1"/>
    </source>
</evidence>
<dbReference type="InterPro" id="IPR029058">
    <property type="entry name" value="AB_hydrolase_fold"/>
</dbReference>
<evidence type="ECO:0000313" key="4">
    <source>
        <dbReference type="EMBL" id="OKA22320.1"/>
    </source>
</evidence>
<sequence length="276" mass="30704">MDVIQRNNVQQLLHASPHAPVLLYAHGFGCNQDMWQLLTPEFSSSHRQIVFDYVGSGKSDVHAFDPDRYGSLLGYAQDLIEVYDALELSNNVTFVGHSVSCSIGILASIQRPELFSHMILVGPSPCFLNDPPNYSGGFEREDLEALLELMDQNYIGWAHYFAPLVAGSDSDQPLTSQLAGSFCSTDPVMARRFAQATFFSDIREDLGRCTTPSLILQHCRDALVPLHVGEYLKSHLNNSRLEIMDVTGHCAHMSHPQLVAANVYQYLSRSNSFVLP</sequence>